<evidence type="ECO:0000313" key="2">
    <source>
        <dbReference type="Proteomes" id="UP000827768"/>
    </source>
</evidence>
<organism evidence="1 2">
    <name type="scientific">Microbacterium phage Pumpernickel</name>
    <dbReference type="NCBI Taxonomy" id="2885983"/>
    <lineage>
        <taxon>Viruses</taxon>
        <taxon>Duplodnaviria</taxon>
        <taxon>Heunggongvirae</taxon>
        <taxon>Uroviricota</taxon>
        <taxon>Caudoviricetes</taxon>
        <taxon>Pumpernickelvirus</taxon>
        <taxon>Pumpernickelvirus pumpernickel</taxon>
    </lineage>
</organism>
<proteinExistence type="predicted"/>
<dbReference type="GeneID" id="80019848"/>
<gene>
    <name evidence="1" type="primary">207</name>
    <name evidence="1" type="ORF">SEA_PUMPERNICKEL_207</name>
</gene>
<sequence length="55" mass="6734">MARHRDRDTARQDMIAMRDRFDQQQAELWEELLEEFAVKHNMTDEEVEELDRDAI</sequence>
<evidence type="ECO:0000313" key="1">
    <source>
        <dbReference type="EMBL" id="UDL15957.1"/>
    </source>
</evidence>
<name>A0AAE8YA06_9CAUD</name>
<dbReference type="RefSeq" id="YP_010755197.1">
    <property type="nucleotide sequence ID" value="NC_073468.1"/>
</dbReference>
<dbReference type="Proteomes" id="UP000827768">
    <property type="component" value="Segment"/>
</dbReference>
<keyword evidence="2" id="KW-1185">Reference proteome</keyword>
<accession>A0AAE8YA06</accession>
<reference evidence="1" key="1">
    <citation type="submission" date="2021-09" db="EMBL/GenBank/DDBJ databases">
        <authorList>
            <person name="Andersen S.H."/>
            <person name="Beall E.A."/>
            <person name="Cappelle B."/>
            <person name="Falteisek K.J."/>
            <person name="Fenske B.A."/>
            <person name="Gansluckner N.W."/>
            <person name="Gilbertson S.M."/>
            <person name="Krings K.J."/>
            <person name="Mobeck M."/>
            <person name="Odeku J.O."/>
            <person name="Poncelet M.E."/>
            <person name="Rohr J.R."/>
            <person name="Rolands L."/>
            <person name="Whipple C.D."/>
            <person name="Whipple E.M."/>
            <person name="Spring A.M."/>
            <person name="Klyczek K."/>
            <person name="Garlena R.A."/>
            <person name="Russell D.A."/>
            <person name="Pope W.H."/>
            <person name="Jacobs-Sera D."/>
            <person name="Hatfull G.F."/>
        </authorList>
    </citation>
    <scope>NUCLEOTIDE SEQUENCE</scope>
</reference>
<protein>
    <submittedName>
        <fullName evidence="1">Uncharacterized protein</fullName>
    </submittedName>
</protein>
<dbReference type="KEGG" id="vg:80019848"/>
<dbReference type="EMBL" id="OK040790">
    <property type="protein sequence ID" value="UDL15957.1"/>
    <property type="molecule type" value="Genomic_DNA"/>
</dbReference>